<dbReference type="InterPro" id="IPR011332">
    <property type="entry name" value="Ribosomal_zn-bd"/>
</dbReference>
<dbReference type="SUPFAM" id="SSF57829">
    <property type="entry name" value="Zn-binding ribosomal proteins"/>
    <property type="match status" value="1"/>
</dbReference>
<organism evidence="7 8">
    <name type="scientific">Thermosulfurimonas dismutans</name>
    <dbReference type="NCBI Taxonomy" id="999894"/>
    <lineage>
        <taxon>Bacteria</taxon>
        <taxon>Pseudomonadati</taxon>
        <taxon>Thermodesulfobacteriota</taxon>
        <taxon>Thermodesulfobacteria</taxon>
        <taxon>Thermodesulfobacteriales</taxon>
        <taxon>Thermodesulfobacteriaceae</taxon>
        <taxon>Thermosulfurimonas</taxon>
    </lineage>
</organism>
<keyword evidence="2 5" id="KW-0689">Ribosomal protein</keyword>
<dbReference type="Pfam" id="PF01783">
    <property type="entry name" value="Ribosomal_L32p"/>
    <property type="match status" value="1"/>
</dbReference>
<reference evidence="7 8" key="1">
    <citation type="submission" date="2016-04" db="EMBL/GenBank/DDBJ databases">
        <title>Genome analysis of Thermosulfurimonas dismutans, the first thermophilic sulfur-disproportionating bacterium of the phylum Thermodesulfobacteria.</title>
        <authorList>
            <person name="Mardanov A.V."/>
            <person name="Beletsky A.V."/>
            <person name="Kadnikov V.V."/>
            <person name="Slobodkin A.I."/>
            <person name="Ravin N.V."/>
        </authorList>
    </citation>
    <scope>NUCLEOTIDE SEQUENCE [LARGE SCALE GENOMIC DNA]</scope>
    <source>
        <strain evidence="7 8">S95</strain>
    </source>
</reference>
<dbReference type="InterPro" id="IPR002677">
    <property type="entry name" value="Ribosomal_bL32"/>
</dbReference>
<dbReference type="NCBIfam" id="TIGR01031">
    <property type="entry name" value="rpmF_bact"/>
    <property type="match status" value="1"/>
</dbReference>
<dbReference type="Proteomes" id="UP000078390">
    <property type="component" value="Unassembled WGS sequence"/>
</dbReference>
<dbReference type="Gene3D" id="1.20.5.640">
    <property type="entry name" value="Single helix bin"/>
    <property type="match status" value="1"/>
</dbReference>
<evidence type="ECO:0000313" key="7">
    <source>
        <dbReference type="EMBL" id="OAQ21445.1"/>
    </source>
</evidence>
<proteinExistence type="inferred from homology"/>
<dbReference type="PATRIC" id="fig|999894.6.peg.664"/>
<name>A0A179D5S2_9BACT</name>
<dbReference type="STRING" id="999894.TDIS_0666"/>
<accession>A0A179D5S2</accession>
<dbReference type="PANTHER" id="PTHR35534">
    <property type="entry name" value="50S RIBOSOMAL PROTEIN L32"/>
    <property type="match status" value="1"/>
</dbReference>
<sequence length="60" mass="6828">MAVPKRKTSRSRRGKRRAHKHLVAPCVSVCPRCKSPKLPHRICPSCGTYRGKEFLPSEEI</sequence>
<comment type="similarity">
    <text evidence="1 5">Belongs to the bacterial ribosomal protein bL32 family.</text>
</comment>
<dbReference type="HAMAP" id="MF_00340">
    <property type="entry name" value="Ribosomal_bL32"/>
    <property type="match status" value="1"/>
</dbReference>
<dbReference type="EMBL" id="LWLG01000002">
    <property type="protein sequence ID" value="OAQ21445.1"/>
    <property type="molecule type" value="Genomic_DNA"/>
</dbReference>
<evidence type="ECO:0000313" key="8">
    <source>
        <dbReference type="Proteomes" id="UP000078390"/>
    </source>
</evidence>
<dbReference type="GO" id="GO:0015934">
    <property type="term" value="C:large ribosomal subunit"/>
    <property type="evidence" value="ECO:0007669"/>
    <property type="project" value="InterPro"/>
</dbReference>
<evidence type="ECO:0000256" key="3">
    <source>
        <dbReference type="ARBA" id="ARBA00023274"/>
    </source>
</evidence>
<dbReference type="AlphaFoldDB" id="A0A179D5S2"/>
<evidence type="ECO:0000256" key="2">
    <source>
        <dbReference type="ARBA" id="ARBA00022980"/>
    </source>
</evidence>
<dbReference type="GO" id="GO:0003735">
    <property type="term" value="F:structural constituent of ribosome"/>
    <property type="evidence" value="ECO:0007669"/>
    <property type="project" value="InterPro"/>
</dbReference>
<dbReference type="PANTHER" id="PTHR35534:SF1">
    <property type="entry name" value="LARGE RIBOSOMAL SUBUNIT PROTEIN BL32"/>
    <property type="match status" value="1"/>
</dbReference>
<keyword evidence="3 5" id="KW-0687">Ribonucleoprotein</keyword>
<keyword evidence="8" id="KW-1185">Reference proteome</keyword>
<gene>
    <name evidence="5" type="primary">rpmF</name>
    <name evidence="7" type="ORF">TDIS_0666</name>
</gene>
<dbReference type="OrthoDB" id="9807363at2"/>
<evidence type="ECO:0000256" key="1">
    <source>
        <dbReference type="ARBA" id="ARBA00008560"/>
    </source>
</evidence>
<evidence type="ECO:0000256" key="4">
    <source>
        <dbReference type="ARBA" id="ARBA00035178"/>
    </source>
</evidence>
<dbReference type="GO" id="GO:0006412">
    <property type="term" value="P:translation"/>
    <property type="evidence" value="ECO:0007669"/>
    <property type="project" value="UniProtKB-UniRule"/>
</dbReference>
<evidence type="ECO:0000256" key="6">
    <source>
        <dbReference type="SAM" id="MobiDB-lite"/>
    </source>
</evidence>
<evidence type="ECO:0000256" key="5">
    <source>
        <dbReference type="HAMAP-Rule" id="MF_00340"/>
    </source>
</evidence>
<dbReference type="InterPro" id="IPR044957">
    <property type="entry name" value="Ribosomal_bL32_bact"/>
</dbReference>
<feature type="region of interest" description="Disordered" evidence="6">
    <location>
        <begin position="1"/>
        <end position="20"/>
    </location>
</feature>
<protein>
    <recommendedName>
        <fullName evidence="4 5">Large ribosomal subunit protein bL32</fullName>
    </recommendedName>
</protein>
<comment type="caution">
    <text evidence="7">The sequence shown here is derived from an EMBL/GenBank/DDBJ whole genome shotgun (WGS) entry which is preliminary data.</text>
</comment>
<dbReference type="RefSeq" id="WP_068669277.1">
    <property type="nucleotide sequence ID" value="NZ_LWLG01000002.1"/>
</dbReference>